<dbReference type="CDD" id="cd00293">
    <property type="entry name" value="USP-like"/>
    <property type="match status" value="1"/>
</dbReference>
<dbReference type="Gene3D" id="3.40.50.12370">
    <property type="match status" value="1"/>
</dbReference>
<organism evidence="3 4">
    <name type="scientific">Paraburkholderia sejongensis</name>
    <dbReference type="NCBI Taxonomy" id="2886946"/>
    <lineage>
        <taxon>Bacteria</taxon>
        <taxon>Pseudomonadati</taxon>
        <taxon>Pseudomonadota</taxon>
        <taxon>Betaproteobacteria</taxon>
        <taxon>Burkholderiales</taxon>
        <taxon>Burkholderiaceae</taxon>
        <taxon>Paraburkholderia</taxon>
    </lineage>
</organism>
<dbReference type="InterPro" id="IPR006015">
    <property type="entry name" value="Universal_stress_UspA"/>
</dbReference>
<dbReference type="Pfam" id="PF00582">
    <property type="entry name" value="Usp"/>
    <property type="match status" value="2"/>
</dbReference>
<dbReference type="PANTHER" id="PTHR46268">
    <property type="entry name" value="STRESS RESPONSE PROTEIN NHAX"/>
    <property type="match status" value="1"/>
</dbReference>
<dbReference type="RefSeq" id="WP_230508555.1">
    <property type="nucleotide sequence ID" value="NZ_JAJITD010000003.1"/>
</dbReference>
<dbReference type="PANTHER" id="PTHR46268:SF15">
    <property type="entry name" value="UNIVERSAL STRESS PROTEIN HP_0031"/>
    <property type="match status" value="1"/>
</dbReference>
<accession>A0ABS8JR72</accession>
<evidence type="ECO:0000259" key="2">
    <source>
        <dbReference type="Pfam" id="PF00582"/>
    </source>
</evidence>
<proteinExistence type="inferred from homology"/>
<dbReference type="EMBL" id="JAJITD010000003">
    <property type="protein sequence ID" value="MCC8392347.1"/>
    <property type="molecule type" value="Genomic_DNA"/>
</dbReference>
<feature type="domain" description="UspA" evidence="2">
    <location>
        <begin position="155"/>
        <end position="277"/>
    </location>
</feature>
<dbReference type="SUPFAM" id="SSF52402">
    <property type="entry name" value="Adenine nucleotide alpha hydrolases-like"/>
    <property type="match status" value="2"/>
</dbReference>
<feature type="domain" description="UspA" evidence="2">
    <location>
        <begin position="3"/>
        <end position="143"/>
    </location>
</feature>
<reference evidence="3 4" key="1">
    <citation type="submission" date="2021-11" db="EMBL/GenBank/DDBJ databases">
        <authorList>
            <person name="Oh E.-T."/>
            <person name="Kim S.-B."/>
        </authorList>
    </citation>
    <scope>NUCLEOTIDE SEQUENCE [LARGE SCALE GENOMIC DNA]</scope>
    <source>
        <strain evidence="3 4">MMS20-SJTR3</strain>
    </source>
</reference>
<name>A0ABS8JR72_9BURK</name>
<protein>
    <submittedName>
        <fullName evidence="3">Universal stress protein</fullName>
    </submittedName>
</protein>
<keyword evidence="4" id="KW-1185">Reference proteome</keyword>
<dbReference type="Proteomes" id="UP001431019">
    <property type="component" value="Unassembled WGS sequence"/>
</dbReference>
<evidence type="ECO:0000313" key="3">
    <source>
        <dbReference type="EMBL" id="MCC8392347.1"/>
    </source>
</evidence>
<gene>
    <name evidence="3" type="ORF">LJ656_07080</name>
</gene>
<evidence type="ECO:0000256" key="1">
    <source>
        <dbReference type="ARBA" id="ARBA00008791"/>
    </source>
</evidence>
<dbReference type="InterPro" id="IPR006016">
    <property type="entry name" value="UspA"/>
</dbReference>
<comment type="caution">
    <text evidence="3">The sequence shown here is derived from an EMBL/GenBank/DDBJ whole genome shotgun (WGS) entry which is preliminary data.</text>
</comment>
<dbReference type="PRINTS" id="PR01438">
    <property type="entry name" value="UNVRSLSTRESS"/>
</dbReference>
<comment type="similarity">
    <text evidence="1">Belongs to the universal stress protein A family.</text>
</comment>
<sequence length="279" mass="30185">MSYHTILVHLDTSARAHPRLEFALQLAHRFHARLTGLFSTYVPPRHAFLVMAGTAGYYAEHERLRHERAGALERLFHAELARAKVDGEWIAADGDANDVVPPYARLADLIVLGQFDPADPESFVAEQFVEHVVLSAGRPVLLTPSAGTFAAPGQHALIAWDGSREATRAIADALPLLVDAAKVTLLTVHSPRDRTAPDRLPGADIARNIARHGVKVDVRELSVATDTPVGDALLSQASELGCDLLVMGAYAHSRLHEIVLGGATRTMLHSMTVPVLLSH</sequence>
<evidence type="ECO:0000313" key="4">
    <source>
        <dbReference type="Proteomes" id="UP001431019"/>
    </source>
</evidence>